<dbReference type="PROSITE" id="PS51733">
    <property type="entry name" value="BPL_LPL_CATALYTIC"/>
    <property type="match status" value="1"/>
</dbReference>
<dbReference type="Gene3D" id="2.30.30.100">
    <property type="match status" value="1"/>
</dbReference>
<evidence type="ECO:0000313" key="6">
    <source>
        <dbReference type="EMBL" id="NDY95652.1"/>
    </source>
</evidence>
<evidence type="ECO:0000256" key="3">
    <source>
        <dbReference type="ARBA" id="ARBA00024227"/>
    </source>
</evidence>
<evidence type="ECO:0000256" key="2">
    <source>
        <dbReference type="ARBA" id="ARBA00023267"/>
    </source>
</evidence>
<comment type="catalytic activity">
    <reaction evidence="4">
        <text>biotin + L-lysyl-[protein] + ATP = N(6)-biotinyl-L-lysyl-[protein] + AMP + diphosphate + H(+)</text>
        <dbReference type="Rhea" id="RHEA:11756"/>
        <dbReference type="Rhea" id="RHEA-COMP:9752"/>
        <dbReference type="Rhea" id="RHEA-COMP:10505"/>
        <dbReference type="ChEBI" id="CHEBI:15378"/>
        <dbReference type="ChEBI" id="CHEBI:29969"/>
        <dbReference type="ChEBI" id="CHEBI:30616"/>
        <dbReference type="ChEBI" id="CHEBI:33019"/>
        <dbReference type="ChEBI" id="CHEBI:57586"/>
        <dbReference type="ChEBI" id="CHEBI:83144"/>
        <dbReference type="ChEBI" id="CHEBI:456215"/>
        <dbReference type="EC" id="6.3.4.15"/>
    </reaction>
</comment>
<dbReference type="Proteomes" id="UP000484885">
    <property type="component" value="Unassembled WGS sequence"/>
</dbReference>
<evidence type="ECO:0000259" key="5">
    <source>
        <dbReference type="PROSITE" id="PS51733"/>
    </source>
</evidence>
<dbReference type="InterPro" id="IPR003142">
    <property type="entry name" value="BPL_C"/>
</dbReference>
<dbReference type="Pfam" id="PF02237">
    <property type="entry name" value="BPL_C"/>
    <property type="match status" value="1"/>
</dbReference>
<comment type="caution">
    <text evidence="6">The sequence shown here is derived from an EMBL/GenBank/DDBJ whole genome shotgun (WGS) entry which is preliminary data.</text>
</comment>
<dbReference type="EC" id="6.3.4.15" evidence="3"/>
<dbReference type="InterPro" id="IPR004408">
    <property type="entry name" value="Biotin_CoA_COase_ligase"/>
</dbReference>
<accession>A0A845UZD2</accession>
<dbReference type="NCBIfam" id="TIGR00121">
    <property type="entry name" value="birA_ligase"/>
    <property type="match status" value="1"/>
</dbReference>
<dbReference type="SUPFAM" id="SSF55681">
    <property type="entry name" value="Class II aaRS and biotin synthetases"/>
    <property type="match status" value="1"/>
</dbReference>
<name>A0A845UZD2_9GAMM</name>
<keyword evidence="7" id="KW-1185">Reference proteome</keyword>
<protein>
    <recommendedName>
        <fullName evidence="3">biotin--[biotin carboxyl-carrier protein] ligase</fullName>
        <ecNumber evidence="3">6.3.4.15</ecNumber>
    </recommendedName>
</protein>
<dbReference type="RefSeq" id="WP_164211047.1">
    <property type="nucleotide sequence ID" value="NZ_JAAGSC010000040.1"/>
</dbReference>
<dbReference type="PANTHER" id="PTHR12835">
    <property type="entry name" value="BIOTIN PROTEIN LIGASE"/>
    <property type="match status" value="1"/>
</dbReference>
<reference evidence="6 7" key="1">
    <citation type="submission" date="2020-02" db="EMBL/GenBank/DDBJ databases">
        <authorList>
            <person name="Zhang X.-Y."/>
        </authorList>
    </citation>
    <scope>NUCLEOTIDE SEQUENCE [LARGE SCALE GENOMIC DNA]</scope>
    <source>
        <strain evidence="6 7">C33</strain>
    </source>
</reference>
<dbReference type="GO" id="GO:0004077">
    <property type="term" value="F:biotin--[biotin carboxyl-carrier protein] ligase activity"/>
    <property type="evidence" value="ECO:0007669"/>
    <property type="project" value="UniProtKB-EC"/>
</dbReference>
<evidence type="ECO:0000256" key="1">
    <source>
        <dbReference type="ARBA" id="ARBA00022598"/>
    </source>
</evidence>
<dbReference type="PANTHER" id="PTHR12835:SF5">
    <property type="entry name" value="BIOTIN--PROTEIN LIGASE"/>
    <property type="match status" value="1"/>
</dbReference>
<evidence type="ECO:0000256" key="4">
    <source>
        <dbReference type="ARBA" id="ARBA00047846"/>
    </source>
</evidence>
<dbReference type="Gene3D" id="3.30.930.10">
    <property type="entry name" value="Bira Bifunctional Protein, Domain 2"/>
    <property type="match status" value="1"/>
</dbReference>
<gene>
    <name evidence="6" type="ORF">G3I74_07930</name>
</gene>
<dbReference type="InterPro" id="IPR045864">
    <property type="entry name" value="aa-tRNA-synth_II/BPL/LPL"/>
</dbReference>
<keyword evidence="2" id="KW-0092">Biotin</keyword>
<dbReference type="EMBL" id="JAAGSC010000040">
    <property type="protein sequence ID" value="NDY95652.1"/>
    <property type="molecule type" value="Genomic_DNA"/>
</dbReference>
<dbReference type="GO" id="GO:0005737">
    <property type="term" value="C:cytoplasm"/>
    <property type="evidence" value="ECO:0007669"/>
    <property type="project" value="TreeGrafter"/>
</dbReference>
<evidence type="ECO:0000313" key="7">
    <source>
        <dbReference type="Proteomes" id="UP000484885"/>
    </source>
</evidence>
<feature type="domain" description="BPL/LPL catalytic" evidence="5">
    <location>
        <begin position="24"/>
        <end position="200"/>
    </location>
</feature>
<proteinExistence type="predicted"/>
<dbReference type="InterPro" id="IPR004143">
    <property type="entry name" value="BPL_LPL_catalytic"/>
</dbReference>
<sequence>MNRWIPTRRSYTEMKHEIQEPLELPAAYELVALDDSSNALEATVQLARQGGTEGTLVWTTQQLPGDFRPGKTWYSPDQGLYLALILEPEFAPEAAGQIALIGLLSMGMAIAEAVVPMTDLRYRWPNDLLLSGSKVGGVSLRRNLEEGWLVLGVSVNVGKEPAEVIDAGCVQVEGGNPELTPAALLQSFAREFLHWINRWDEEGLPAILGAMRGRWGVPGESVLVELDEDETLAGALQDVDEEGQLVVETATGPRRIALNEFFGL</sequence>
<keyword evidence="1 6" id="KW-0436">Ligase</keyword>
<dbReference type="Pfam" id="PF16917">
    <property type="entry name" value="BPL_LplA_LipB_2"/>
    <property type="match status" value="1"/>
</dbReference>
<organism evidence="6 7">
    <name type="scientific">Wenzhouxiangella limi</name>
    <dbReference type="NCBI Taxonomy" id="2707351"/>
    <lineage>
        <taxon>Bacteria</taxon>
        <taxon>Pseudomonadati</taxon>
        <taxon>Pseudomonadota</taxon>
        <taxon>Gammaproteobacteria</taxon>
        <taxon>Chromatiales</taxon>
        <taxon>Wenzhouxiangellaceae</taxon>
        <taxon>Wenzhouxiangella</taxon>
    </lineage>
</organism>
<dbReference type="AlphaFoldDB" id="A0A845UZD2"/>